<dbReference type="InterPro" id="IPR035986">
    <property type="entry name" value="PKD_dom_sf"/>
</dbReference>
<dbReference type="GO" id="GO:0005975">
    <property type="term" value="P:carbohydrate metabolic process"/>
    <property type="evidence" value="ECO:0007669"/>
    <property type="project" value="InterPro"/>
</dbReference>
<dbReference type="InterPro" id="IPR011583">
    <property type="entry name" value="Chitinase_II/V-like_cat"/>
</dbReference>
<feature type="region of interest" description="Disordered" evidence="7">
    <location>
        <begin position="76"/>
        <end position="95"/>
    </location>
</feature>
<evidence type="ECO:0000259" key="9">
    <source>
        <dbReference type="PROSITE" id="PS51910"/>
    </source>
</evidence>
<evidence type="ECO:0000256" key="3">
    <source>
        <dbReference type="ARBA" id="ARBA00022801"/>
    </source>
</evidence>
<dbReference type="EC" id="3.2.1.14" evidence="2"/>
<dbReference type="SMART" id="SM00636">
    <property type="entry name" value="Glyco_18"/>
    <property type="match status" value="1"/>
</dbReference>
<dbReference type="InterPro" id="IPR001223">
    <property type="entry name" value="Glyco_hydro18_cat"/>
</dbReference>
<feature type="signal peptide" evidence="8">
    <location>
        <begin position="1"/>
        <end position="22"/>
    </location>
</feature>
<dbReference type="OrthoDB" id="315328at2"/>
<dbReference type="HOGENOM" id="CLU_342135_0_0_6"/>
<dbReference type="Pfam" id="PF00704">
    <property type="entry name" value="Glyco_hydro_18"/>
    <property type="match status" value="1"/>
</dbReference>
<dbReference type="InterPro" id="IPR017868">
    <property type="entry name" value="Filamin/ABP280_repeat-like"/>
</dbReference>
<dbReference type="PROSITE" id="PS50194">
    <property type="entry name" value="FILAMIN_REPEAT"/>
    <property type="match status" value="1"/>
</dbReference>
<dbReference type="STRING" id="349521.HCH_00869"/>
<organism evidence="10 11">
    <name type="scientific">Hahella chejuensis (strain KCTC 2396)</name>
    <dbReference type="NCBI Taxonomy" id="349521"/>
    <lineage>
        <taxon>Bacteria</taxon>
        <taxon>Pseudomonadati</taxon>
        <taxon>Pseudomonadota</taxon>
        <taxon>Gammaproteobacteria</taxon>
        <taxon>Oceanospirillales</taxon>
        <taxon>Hahellaceae</taxon>
        <taxon>Hahella</taxon>
    </lineage>
</organism>
<evidence type="ECO:0000313" key="10">
    <source>
        <dbReference type="EMBL" id="ABC27762.1"/>
    </source>
</evidence>
<dbReference type="InterPro" id="IPR003610">
    <property type="entry name" value="CBM5/12"/>
</dbReference>
<feature type="compositionally biased region" description="Polar residues" evidence="7">
    <location>
        <begin position="84"/>
        <end position="95"/>
    </location>
</feature>
<sequence>MIKQGLKATAIAALIAAGPAMAYDCAGLSNWDAAAVYVGGKTIQHKQNAYTANWWNQGADPEVRSGQWQEWKAEGACDGPGGNQRPSARLTSPSAGQSFKVGATVAISAEANDADGSVSSVAFFVDGAQIAQDATAPYAATWTATAGEHSLKVVATDDGSAQGESATISINVSDDDTQPPSSDCDAQQYAAGTPYANGDHVQNLGRVYECKVGGWCSSSAAWAYEPGKGLYWEQAWGDLGVCSDGNAAPTVSLTSPADGAIILSGTAINLQANASDSDGVITEVAFYNGSNLLGSTVNTPYAYEWMNAPVGQHTLTAVAKDDGGKSTTSDSVTITVSDEAVAAAITSPQNNARVTLGASVSINASASSINGDIAKVEFFVNGASISSDASAPYQSNWTPNAEGQYQLTVTATDKDGYDATSAPILVTVLGGKTSDRVIVGYWHNFDNGSGFVRLPDVSPDWDVIDVAFATPKLGSHSDMEFSPFQITPAQMKADIAAVQARGQKVIISIGGAEAIVRLTDANAEEEFVDSMTALIREYGFDGFDIDLEGSSLSLDAGDTDFKNPKSPVLTHLISASKRIISNFGGNLMLTMAPETYYVQGGFSAYGGGSGAYLPVIHALRNELSFIHVQHYNSGCMLGLDGKCYSVSTGDFHVAMAEMLLAGFPVGGNANNRFPPLPAEKVAIGLPASTSAAGSGYTLPSVVHQAVNYLVKGQSFGGSYQLQNPEGYPGFKGLMTWSINWDRVNNNEYLKSHKPFLNGL</sequence>
<dbReference type="GO" id="GO:0008061">
    <property type="term" value="F:chitin binding"/>
    <property type="evidence" value="ECO:0007669"/>
    <property type="project" value="InterPro"/>
</dbReference>
<dbReference type="eggNOG" id="COG3469">
    <property type="taxonomic scope" value="Bacteria"/>
</dbReference>
<dbReference type="InterPro" id="IPR036573">
    <property type="entry name" value="CBM_sf_5/12"/>
</dbReference>
<dbReference type="PROSITE" id="PS51910">
    <property type="entry name" value="GH18_2"/>
    <property type="match status" value="1"/>
</dbReference>
<dbReference type="CDD" id="cd12215">
    <property type="entry name" value="ChiC_BD"/>
    <property type="match status" value="1"/>
</dbReference>
<dbReference type="InterPro" id="IPR013783">
    <property type="entry name" value="Ig-like_fold"/>
</dbReference>
<dbReference type="InterPro" id="IPR022409">
    <property type="entry name" value="PKD/Chitinase_dom"/>
</dbReference>
<evidence type="ECO:0000256" key="8">
    <source>
        <dbReference type="SAM" id="SignalP"/>
    </source>
</evidence>
<dbReference type="Proteomes" id="UP000000238">
    <property type="component" value="Chromosome"/>
</dbReference>
<keyword evidence="3 6" id="KW-0378">Hydrolase</keyword>
<dbReference type="SUPFAM" id="SSF49299">
    <property type="entry name" value="PKD domain"/>
    <property type="match status" value="1"/>
</dbReference>
<feature type="chain" id="PRO_5004215691" description="chitinase" evidence="8">
    <location>
        <begin position="23"/>
        <end position="759"/>
    </location>
</feature>
<dbReference type="SMART" id="SM00089">
    <property type="entry name" value="PKD"/>
    <property type="match status" value="3"/>
</dbReference>
<keyword evidence="4" id="KW-0119">Carbohydrate metabolism</keyword>
<dbReference type="GO" id="GO:0005576">
    <property type="term" value="C:extracellular region"/>
    <property type="evidence" value="ECO:0007669"/>
    <property type="project" value="InterPro"/>
</dbReference>
<keyword evidence="8" id="KW-0732">Signal</keyword>
<dbReference type="GO" id="GO:0030246">
    <property type="term" value="F:carbohydrate binding"/>
    <property type="evidence" value="ECO:0007669"/>
    <property type="project" value="InterPro"/>
</dbReference>
<dbReference type="CAZy" id="GH18">
    <property type="family name" value="Glycoside Hydrolase Family 18"/>
</dbReference>
<dbReference type="KEGG" id="hch:HCH_00869"/>
<dbReference type="eggNOG" id="COG3979">
    <property type="taxonomic scope" value="Bacteria"/>
</dbReference>
<dbReference type="Gene3D" id="2.60.40.10">
    <property type="entry name" value="Immunoglobulins"/>
    <property type="match status" value="3"/>
</dbReference>
<dbReference type="SUPFAM" id="SSF51445">
    <property type="entry name" value="(Trans)glycosidases"/>
    <property type="match status" value="1"/>
</dbReference>
<dbReference type="RefSeq" id="WP_011394837.1">
    <property type="nucleotide sequence ID" value="NC_007645.1"/>
</dbReference>
<dbReference type="SMART" id="SM00495">
    <property type="entry name" value="ChtBD3"/>
    <property type="match status" value="2"/>
</dbReference>
<feature type="domain" description="GH18" evidence="9">
    <location>
        <begin position="436"/>
        <end position="759"/>
    </location>
</feature>
<dbReference type="AlphaFoldDB" id="Q2SNL2"/>
<gene>
    <name evidence="10" type="ordered locus">HCH_00869</name>
</gene>
<evidence type="ECO:0000256" key="7">
    <source>
        <dbReference type="SAM" id="MobiDB-lite"/>
    </source>
</evidence>
<dbReference type="GO" id="GO:0008843">
    <property type="term" value="F:endochitinase activity"/>
    <property type="evidence" value="ECO:0007669"/>
    <property type="project" value="UniProtKB-EC"/>
</dbReference>
<comment type="similarity">
    <text evidence="1">Belongs to the glycosyl hydrolase 18 family. Chitinase class II subfamily.</text>
</comment>
<evidence type="ECO:0000256" key="1">
    <source>
        <dbReference type="ARBA" id="ARBA00009121"/>
    </source>
</evidence>
<dbReference type="PROSITE" id="PS01095">
    <property type="entry name" value="GH18_1"/>
    <property type="match status" value="1"/>
</dbReference>
<keyword evidence="5 6" id="KW-0326">Glycosidase</keyword>
<dbReference type="EMBL" id="CP000155">
    <property type="protein sequence ID" value="ABC27762.1"/>
    <property type="molecule type" value="Genomic_DNA"/>
</dbReference>
<dbReference type="Gene3D" id="2.10.10.20">
    <property type="entry name" value="Carbohydrate-binding module superfamily 5/12"/>
    <property type="match status" value="1"/>
</dbReference>
<dbReference type="CDD" id="cd02871">
    <property type="entry name" value="GH18_chitinase_D-like"/>
    <property type="match status" value="1"/>
</dbReference>
<dbReference type="PANTHER" id="PTHR45708">
    <property type="entry name" value="ENDOCHITINASE"/>
    <property type="match status" value="1"/>
</dbReference>
<protein>
    <recommendedName>
        <fullName evidence="2">chitinase</fullName>
        <ecNumber evidence="2">3.2.1.14</ecNumber>
    </recommendedName>
</protein>
<dbReference type="InterPro" id="IPR017853">
    <property type="entry name" value="GH"/>
</dbReference>
<evidence type="ECO:0000313" key="11">
    <source>
        <dbReference type="Proteomes" id="UP000000238"/>
    </source>
</evidence>
<proteinExistence type="inferred from homology"/>
<dbReference type="PANTHER" id="PTHR45708:SF49">
    <property type="entry name" value="ENDOCHITINASE"/>
    <property type="match status" value="1"/>
</dbReference>
<dbReference type="InterPro" id="IPR050542">
    <property type="entry name" value="Glycosyl_Hydrlase18_Chitinase"/>
</dbReference>
<dbReference type="Pfam" id="PF17957">
    <property type="entry name" value="Big_7"/>
    <property type="match status" value="3"/>
</dbReference>
<dbReference type="CAZy" id="CBM73">
    <property type="family name" value="Carbohydrate-Binding Module Family 73"/>
</dbReference>
<keyword evidence="11" id="KW-1185">Reference proteome</keyword>
<dbReference type="CAZy" id="CBM5">
    <property type="family name" value="Carbohydrate-Binding Module Family 5"/>
</dbReference>
<dbReference type="InterPro" id="IPR001579">
    <property type="entry name" value="Glyco_hydro_18_chit_AS"/>
</dbReference>
<accession>Q2SNL2</accession>
<evidence type="ECO:0000256" key="2">
    <source>
        <dbReference type="ARBA" id="ARBA00012729"/>
    </source>
</evidence>
<evidence type="ECO:0000256" key="5">
    <source>
        <dbReference type="ARBA" id="ARBA00023295"/>
    </source>
</evidence>
<dbReference type="Gene3D" id="3.20.20.80">
    <property type="entry name" value="Glycosidases"/>
    <property type="match status" value="1"/>
</dbReference>
<reference evidence="10 11" key="1">
    <citation type="journal article" date="2005" name="Nucleic Acids Res.">
        <title>Genomic blueprint of Hahella chejuensis, a marine microbe producing an algicidal agent.</title>
        <authorList>
            <person name="Jeong H."/>
            <person name="Yim J.H."/>
            <person name="Lee C."/>
            <person name="Choi S.-H."/>
            <person name="Park Y.K."/>
            <person name="Yoon S.H."/>
            <person name="Hur C.-G."/>
            <person name="Kang H.-Y."/>
            <person name="Kim D."/>
            <person name="Lee H.H."/>
            <person name="Park K.H."/>
            <person name="Park S.-H."/>
            <person name="Park H.-S."/>
            <person name="Lee H.K."/>
            <person name="Oh T.K."/>
            <person name="Kim J.F."/>
        </authorList>
    </citation>
    <scope>NUCLEOTIDE SEQUENCE [LARGE SCALE GENOMIC DNA]</scope>
    <source>
        <strain evidence="10 11">KCTC 2396</strain>
    </source>
</reference>
<dbReference type="SUPFAM" id="SSF51055">
    <property type="entry name" value="Carbohydrate binding domain"/>
    <property type="match status" value="1"/>
</dbReference>
<name>Q2SNL2_HAHCH</name>
<evidence type="ECO:0000256" key="4">
    <source>
        <dbReference type="ARBA" id="ARBA00023277"/>
    </source>
</evidence>
<evidence type="ECO:0000256" key="6">
    <source>
        <dbReference type="RuleBase" id="RU000489"/>
    </source>
</evidence>